<evidence type="ECO:0000313" key="2">
    <source>
        <dbReference type="Proteomes" id="UP001528823"/>
    </source>
</evidence>
<protein>
    <submittedName>
        <fullName evidence="1">Uncharacterized protein</fullName>
    </submittedName>
</protein>
<dbReference type="EMBL" id="JAPMOU010000081">
    <property type="protein sequence ID" value="MDE1465731.1"/>
    <property type="molecule type" value="Genomic_DNA"/>
</dbReference>
<sequence length="67" mass="7550">MSDNNEEKLVCFRLAAEMDNGQLYAVSLNDQQQLELHRALEQILGDQPLRIHAVPFGTSSSMVPELH</sequence>
<keyword evidence="2" id="KW-1185">Reference proteome</keyword>
<dbReference type="Proteomes" id="UP001528823">
    <property type="component" value="Unassembled WGS sequence"/>
</dbReference>
<organism evidence="1 2">
    <name type="scientific">Spartinivicinus poritis</name>
    <dbReference type="NCBI Taxonomy" id="2994640"/>
    <lineage>
        <taxon>Bacteria</taxon>
        <taxon>Pseudomonadati</taxon>
        <taxon>Pseudomonadota</taxon>
        <taxon>Gammaproteobacteria</taxon>
        <taxon>Oceanospirillales</taxon>
        <taxon>Zooshikellaceae</taxon>
        <taxon>Spartinivicinus</taxon>
    </lineage>
</organism>
<reference evidence="1 2" key="1">
    <citation type="submission" date="2022-11" db="EMBL/GenBank/DDBJ databases">
        <title>Spartinivicinus poritis sp. nov., isolated from scleractinian coral Porites lutea.</title>
        <authorList>
            <person name="Zhang G."/>
            <person name="Cai L."/>
            <person name="Wei Q."/>
        </authorList>
    </citation>
    <scope>NUCLEOTIDE SEQUENCE [LARGE SCALE GENOMIC DNA]</scope>
    <source>
        <strain evidence="1 2">A2-2</strain>
    </source>
</reference>
<dbReference type="RefSeq" id="WP_274692034.1">
    <property type="nucleotide sequence ID" value="NZ_JAPMOU010000081.1"/>
</dbReference>
<name>A0ABT5UH60_9GAMM</name>
<gene>
    <name evidence="1" type="ORF">ORQ98_27585</name>
</gene>
<evidence type="ECO:0000313" key="1">
    <source>
        <dbReference type="EMBL" id="MDE1465731.1"/>
    </source>
</evidence>
<proteinExistence type="predicted"/>
<comment type="caution">
    <text evidence="1">The sequence shown here is derived from an EMBL/GenBank/DDBJ whole genome shotgun (WGS) entry which is preliminary data.</text>
</comment>
<accession>A0ABT5UH60</accession>